<evidence type="ECO:0000313" key="11">
    <source>
        <dbReference type="Proteomes" id="UP000006327"/>
    </source>
</evidence>
<dbReference type="InterPro" id="IPR003593">
    <property type="entry name" value="AAA+_ATPase"/>
</dbReference>
<dbReference type="GO" id="GO:0015408">
    <property type="term" value="F:ABC-type ferric iron transporter activity"/>
    <property type="evidence" value="ECO:0007669"/>
    <property type="project" value="InterPro"/>
</dbReference>
<keyword evidence="7" id="KW-0406">Ion transport</keyword>
<evidence type="ECO:0000313" key="10">
    <source>
        <dbReference type="EMBL" id="GAC20122.1"/>
    </source>
</evidence>
<keyword evidence="2" id="KW-1003">Cell membrane</keyword>
<evidence type="ECO:0000256" key="2">
    <source>
        <dbReference type="ARBA" id="ARBA00022475"/>
    </source>
</evidence>
<feature type="domain" description="ABC transporter" evidence="9">
    <location>
        <begin position="2"/>
        <end position="234"/>
    </location>
</feature>
<dbReference type="InterPro" id="IPR027417">
    <property type="entry name" value="P-loop_NTPase"/>
</dbReference>
<dbReference type="InterPro" id="IPR015853">
    <property type="entry name" value="ABC_transpr_FbpC"/>
</dbReference>
<evidence type="ECO:0000256" key="7">
    <source>
        <dbReference type="ARBA" id="ARBA00023065"/>
    </source>
</evidence>
<dbReference type="GO" id="GO:0016887">
    <property type="term" value="F:ATP hydrolysis activity"/>
    <property type="evidence" value="ECO:0007669"/>
    <property type="project" value="InterPro"/>
</dbReference>
<dbReference type="Gene3D" id="3.40.50.300">
    <property type="entry name" value="P-loop containing nucleotide triphosphate hydrolases"/>
    <property type="match status" value="1"/>
</dbReference>
<dbReference type="EMBL" id="BAEO01000047">
    <property type="protein sequence ID" value="GAC20122.1"/>
    <property type="molecule type" value="Genomic_DNA"/>
</dbReference>
<gene>
    <name evidence="10" type="primary">potA</name>
    <name evidence="10" type="ORF">GARC_3163</name>
</gene>
<dbReference type="eggNOG" id="COG3842">
    <property type="taxonomic scope" value="Bacteria"/>
</dbReference>
<dbReference type="InterPro" id="IPR008995">
    <property type="entry name" value="Mo/tungstate-bd_C_term_dom"/>
</dbReference>
<evidence type="ECO:0000256" key="5">
    <source>
        <dbReference type="ARBA" id="ARBA00022840"/>
    </source>
</evidence>
<proteinExistence type="predicted"/>
<keyword evidence="3" id="KW-0410">Iron transport</keyword>
<protein>
    <submittedName>
        <fullName evidence="10">Spermidine/putrescine import ATP-binding protein PotA</fullName>
    </submittedName>
</protein>
<dbReference type="CDD" id="cd03259">
    <property type="entry name" value="ABC_Carb_Solutes_like"/>
    <property type="match status" value="1"/>
</dbReference>
<dbReference type="SUPFAM" id="SSF52540">
    <property type="entry name" value="P-loop containing nucleoside triphosphate hydrolases"/>
    <property type="match status" value="1"/>
</dbReference>
<keyword evidence="1" id="KW-0813">Transport</keyword>
<keyword evidence="5 10" id="KW-0067">ATP-binding</keyword>
<comment type="caution">
    <text evidence="10">The sequence shown here is derived from an EMBL/GenBank/DDBJ whole genome shotgun (WGS) entry which is preliminary data.</text>
</comment>
<dbReference type="InterPro" id="IPR017871">
    <property type="entry name" value="ABC_transporter-like_CS"/>
</dbReference>
<dbReference type="GO" id="GO:0005524">
    <property type="term" value="F:ATP binding"/>
    <property type="evidence" value="ECO:0007669"/>
    <property type="project" value="UniProtKB-KW"/>
</dbReference>
<dbReference type="Gene3D" id="2.40.50.100">
    <property type="match status" value="1"/>
</dbReference>
<evidence type="ECO:0000256" key="6">
    <source>
        <dbReference type="ARBA" id="ARBA00023004"/>
    </source>
</evidence>
<dbReference type="FunFam" id="3.40.50.300:FF:000425">
    <property type="entry name" value="Probable ABC transporter, ATP-binding subunit"/>
    <property type="match status" value="1"/>
</dbReference>
<dbReference type="SMART" id="SM00382">
    <property type="entry name" value="AAA"/>
    <property type="match status" value="1"/>
</dbReference>
<dbReference type="GO" id="GO:0043190">
    <property type="term" value="C:ATP-binding cassette (ABC) transporter complex"/>
    <property type="evidence" value="ECO:0007669"/>
    <property type="project" value="InterPro"/>
</dbReference>
<dbReference type="RefSeq" id="WP_007621713.1">
    <property type="nucleotide sequence ID" value="NZ_BAEO01000047.1"/>
</dbReference>
<evidence type="ECO:0000259" key="9">
    <source>
        <dbReference type="PROSITE" id="PS50893"/>
    </source>
</evidence>
<keyword evidence="4" id="KW-0547">Nucleotide-binding</keyword>
<sequence>MLSLNNVSVAYQKKDAVQEVTFELGVGQIGCLLGPSGCGKTSLLRAVAGFEKVAAGQICLRKKLVSAKNSHLDPEKRRVAVVFQDYALFPHLTVAQNIAFGLHKQSRTQKLQRVTELLMLVGLPGYDNRYPHALSGGQQQRVALARAMAAKPDLLLLDEPFSSLDAELRDELAKELRAILKHEKTTALMVTHDQHEAFAMADVIGVMNKGRLLQWTDAYALYHRPANRFVASFIGDGVFLSATVDKNLKLNSGLGVFPINPASGFKEGDKVVFLVRPDDIIHDDESKTLAKVVDRSFQGSHILYQLELQHLGHSRVLCLALSHHDHQLNELIGIRLDLEHLIVFADKGDDA</sequence>
<dbReference type="AlphaFoldDB" id="K6YPM1"/>
<evidence type="ECO:0000256" key="8">
    <source>
        <dbReference type="ARBA" id="ARBA00023136"/>
    </source>
</evidence>
<dbReference type="InterPro" id="IPR050093">
    <property type="entry name" value="ABC_SmlMolc_Importer"/>
</dbReference>
<evidence type="ECO:0000256" key="1">
    <source>
        <dbReference type="ARBA" id="ARBA00022448"/>
    </source>
</evidence>
<dbReference type="PANTHER" id="PTHR42781">
    <property type="entry name" value="SPERMIDINE/PUTRESCINE IMPORT ATP-BINDING PROTEIN POTA"/>
    <property type="match status" value="1"/>
</dbReference>
<dbReference type="PROSITE" id="PS50893">
    <property type="entry name" value="ABC_TRANSPORTER_2"/>
    <property type="match status" value="1"/>
</dbReference>
<dbReference type="STRING" id="493475.GARC_3163"/>
<organism evidence="10 11">
    <name type="scientific">Paraglaciecola arctica BSs20135</name>
    <dbReference type="NCBI Taxonomy" id="493475"/>
    <lineage>
        <taxon>Bacteria</taxon>
        <taxon>Pseudomonadati</taxon>
        <taxon>Pseudomonadota</taxon>
        <taxon>Gammaproteobacteria</taxon>
        <taxon>Alteromonadales</taxon>
        <taxon>Alteromonadaceae</taxon>
        <taxon>Paraglaciecola</taxon>
    </lineage>
</organism>
<keyword evidence="6" id="KW-0408">Iron</keyword>
<accession>K6YPM1</accession>
<dbReference type="PANTHER" id="PTHR42781:SF4">
    <property type="entry name" value="SPERMIDINE_PUTRESCINE IMPORT ATP-BINDING PROTEIN POTA"/>
    <property type="match status" value="1"/>
</dbReference>
<evidence type="ECO:0000256" key="4">
    <source>
        <dbReference type="ARBA" id="ARBA00022741"/>
    </source>
</evidence>
<evidence type="ECO:0000256" key="3">
    <source>
        <dbReference type="ARBA" id="ARBA00022496"/>
    </source>
</evidence>
<keyword evidence="11" id="KW-1185">Reference proteome</keyword>
<reference evidence="10 11" key="1">
    <citation type="journal article" date="2017" name="Antonie Van Leeuwenhoek">
        <title>Rhizobium rhizosphaerae sp. nov., a novel species isolated from rice rhizosphere.</title>
        <authorList>
            <person name="Zhao J.J."/>
            <person name="Zhang J."/>
            <person name="Zhang R.J."/>
            <person name="Zhang C.W."/>
            <person name="Yin H.Q."/>
            <person name="Zhang X.X."/>
        </authorList>
    </citation>
    <scope>NUCLEOTIDE SEQUENCE [LARGE SCALE GENOMIC DNA]</scope>
    <source>
        <strain evidence="10 11">BSs20135</strain>
    </source>
</reference>
<dbReference type="Proteomes" id="UP000006327">
    <property type="component" value="Unassembled WGS sequence"/>
</dbReference>
<dbReference type="SUPFAM" id="SSF50331">
    <property type="entry name" value="MOP-like"/>
    <property type="match status" value="1"/>
</dbReference>
<dbReference type="PROSITE" id="PS00211">
    <property type="entry name" value="ABC_TRANSPORTER_1"/>
    <property type="match status" value="1"/>
</dbReference>
<dbReference type="InterPro" id="IPR013611">
    <property type="entry name" value="Transp-assoc_OB_typ2"/>
</dbReference>
<name>K6YPM1_9ALTE</name>
<dbReference type="Pfam" id="PF00005">
    <property type="entry name" value="ABC_tran"/>
    <property type="match status" value="1"/>
</dbReference>
<dbReference type="OrthoDB" id="9802264at2"/>
<dbReference type="GO" id="GO:0015697">
    <property type="term" value="P:quaternary ammonium group transport"/>
    <property type="evidence" value="ECO:0007669"/>
    <property type="project" value="UniProtKB-ARBA"/>
</dbReference>
<dbReference type="InterPro" id="IPR003439">
    <property type="entry name" value="ABC_transporter-like_ATP-bd"/>
</dbReference>
<keyword evidence="8" id="KW-0472">Membrane</keyword>
<dbReference type="Pfam" id="PF08402">
    <property type="entry name" value="TOBE_2"/>
    <property type="match status" value="1"/>
</dbReference>